<feature type="transmembrane region" description="Helical" evidence="5">
    <location>
        <begin position="196"/>
        <end position="216"/>
    </location>
</feature>
<gene>
    <name evidence="6" type="ORF">H103_04718</name>
</gene>
<evidence type="ECO:0000256" key="4">
    <source>
        <dbReference type="ARBA" id="ARBA00023136"/>
    </source>
</evidence>
<comment type="subcellular location">
    <subcellularLocation>
        <location evidence="1">Membrane</location>
        <topology evidence="1">Multi-pass membrane protein</topology>
    </subcellularLocation>
</comment>
<dbReference type="HOGENOM" id="CLU_033465_3_2_1"/>
<dbReference type="InterPro" id="IPR007568">
    <property type="entry name" value="RTA1"/>
</dbReference>
<dbReference type="GO" id="GO:0016020">
    <property type="term" value="C:membrane"/>
    <property type="evidence" value="ECO:0007669"/>
    <property type="project" value="UniProtKB-SubCell"/>
</dbReference>
<feature type="transmembrane region" description="Helical" evidence="5">
    <location>
        <begin position="77"/>
        <end position="101"/>
    </location>
</feature>
<dbReference type="AlphaFoldDB" id="A0A022W0R0"/>
<name>A0A022W0R0_TRIRU</name>
<evidence type="ECO:0000256" key="2">
    <source>
        <dbReference type="ARBA" id="ARBA00022692"/>
    </source>
</evidence>
<feature type="transmembrane region" description="Helical" evidence="5">
    <location>
        <begin position="12"/>
        <end position="34"/>
    </location>
</feature>
<organism evidence="6">
    <name type="scientific">Trichophyton rubrum CBS 288.86</name>
    <dbReference type="NCBI Taxonomy" id="1215330"/>
    <lineage>
        <taxon>Eukaryota</taxon>
        <taxon>Fungi</taxon>
        <taxon>Dikarya</taxon>
        <taxon>Ascomycota</taxon>
        <taxon>Pezizomycotina</taxon>
        <taxon>Eurotiomycetes</taxon>
        <taxon>Eurotiomycetidae</taxon>
        <taxon>Onygenales</taxon>
        <taxon>Arthrodermataceae</taxon>
        <taxon>Trichophyton</taxon>
    </lineage>
</organism>
<reference evidence="6" key="1">
    <citation type="submission" date="2014-02" db="EMBL/GenBank/DDBJ databases">
        <title>The Genome Sequence of Trichophyton rubrum (morphotype fischeri) CBS 288.86.</title>
        <authorList>
            <consortium name="The Broad Institute Genomics Platform"/>
            <person name="Cuomo C.A."/>
            <person name="White T.C."/>
            <person name="Graser Y."/>
            <person name="Martinez-Rossi N."/>
            <person name="Heitman J."/>
            <person name="Young S.K."/>
            <person name="Zeng Q."/>
            <person name="Gargeya S."/>
            <person name="Abouelleil A."/>
            <person name="Alvarado L."/>
            <person name="Chapman S.B."/>
            <person name="Gainer-Dewar J."/>
            <person name="Goldberg J."/>
            <person name="Griggs A."/>
            <person name="Gujja S."/>
            <person name="Hansen M."/>
            <person name="Howarth C."/>
            <person name="Imamovic A."/>
            <person name="Larimer J."/>
            <person name="Martinez D."/>
            <person name="Murphy C."/>
            <person name="Pearson M.D."/>
            <person name="Persinoti G."/>
            <person name="Poon T."/>
            <person name="Priest M."/>
            <person name="Roberts A.D."/>
            <person name="Saif S."/>
            <person name="Shea T.D."/>
            <person name="Sykes S.N."/>
            <person name="Wortman J."/>
            <person name="Nusbaum C."/>
            <person name="Birren B."/>
        </authorList>
    </citation>
    <scope>NUCLEOTIDE SEQUENCE [LARGE SCALE GENOMIC DNA]</scope>
    <source>
        <strain evidence="6">CBS 288.86</strain>
    </source>
</reference>
<accession>A0A022W0R0</accession>
<dbReference type="PANTHER" id="PTHR31465:SF32">
    <property type="entry name" value="DOMAIN PROTEIN, PUTATIVE-RELATED"/>
    <property type="match status" value="1"/>
</dbReference>
<feature type="transmembrane region" description="Helical" evidence="5">
    <location>
        <begin position="249"/>
        <end position="269"/>
    </location>
</feature>
<keyword evidence="3 5" id="KW-1133">Transmembrane helix</keyword>
<sequence>MPDQSLYFYKASLPAAAVFAVLNAIPAVFLFYTTVIGPKTGKYRNASFFIPLCIGGLMEVLAYIVRCISIKMDRVIALYAVSSSLIVVAPVLVCASLYLLVGRLVRAGLPSSGNQQRILGINPWWLPRIFVTSDILSFLTQASGSGIAASGNWKGSTKTTGENVLKGGLALQLITFTLFLALVARFHSRANVVAKGGVDSGIFKVLLGLYISGFFIEARDLASPKFVRCVYRLIEFILGIDGYPFRHEWPLYVLEGLPMLFAMFALAYFHPGKWLPNESLNSETDTEEMQNRNGY</sequence>
<keyword evidence="4 5" id="KW-0472">Membrane</keyword>
<protein>
    <recommendedName>
        <fullName evidence="7">RTA1 domain-containing protein</fullName>
    </recommendedName>
</protein>
<dbReference type="EMBL" id="KK207857">
    <property type="protein sequence ID" value="EZF51985.1"/>
    <property type="molecule type" value="Genomic_DNA"/>
</dbReference>
<evidence type="ECO:0000256" key="5">
    <source>
        <dbReference type="SAM" id="Phobius"/>
    </source>
</evidence>
<dbReference type="Pfam" id="PF04479">
    <property type="entry name" value="RTA1"/>
    <property type="match status" value="1"/>
</dbReference>
<feature type="transmembrane region" description="Helical" evidence="5">
    <location>
        <begin position="46"/>
        <end position="65"/>
    </location>
</feature>
<evidence type="ECO:0008006" key="7">
    <source>
        <dbReference type="Google" id="ProtNLM"/>
    </source>
</evidence>
<dbReference type="Proteomes" id="UP000023758">
    <property type="component" value="Unassembled WGS sequence"/>
</dbReference>
<evidence type="ECO:0000313" key="6">
    <source>
        <dbReference type="EMBL" id="EZF51985.1"/>
    </source>
</evidence>
<keyword evidence="2 5" id="KW-0812">Transmembrane</keyword>
<dbReference type="OrthoDB" id="3358017at2759"/>
<evidence type="ECO:0000256" key="1">
    <source>
        <dbReference type="ARBA" id="ARBA00004141"/>
    </source>
</evidence>
<dbReference type="PANTHER" id="PTHR31465">
    <property type="entry name" value="PROTEIN RTA1-RELATED"/>
    <property type="match status" value="1"/>
</dbReference>
<feature type="transmembrane region" description="Helical" evidence="5">
    <location>
        <begin position="164"/>
        <end position="184"/>
    </location>
</feature>
<proteinExistence type="predicted"/>
<evidence type="ECO:0000256" key="3">
    <source>
        <dbReference type="ARBA" id="ARBA00022989"/>
    </source>
</evidence>